<evidence type="ECO:0000256" key="3">
    <source>
        <dbReference type="ARBA" id="ARBA00022723"/>
    </source>
</evidence>
<accession>A0ABV5LWJ2</accession>
<sequence length="687" mass="74714">MDATVDRALAPDNPFSAPSTLPYELPPFGEIRTEHYAPALRAGMAEHRAELEDLLAQDLPATEFLAGLQRSGRLLGRVGAVFFNLLGTDADEEMNAVRAEFAPLLAAHADAVRLDPRLVARIAALHADRDELDPESRRLLERLHDDAARSGALLAPDDQERLRALNAELSSLTSAFDTELLADANARAVLVTDVAELEGLSAAEVERARAAAEVRGEAGWLLPLVLPTPQPVLESLVRRDVRERVHRAAVARGSAGGPHPTVDLVLRTVRLRAERAELLGFASHAEWVVADETAGSAAAARGLLDRLVPAAVANARAEIAELEELLHADGHEGPLQPWDHAYYAARLRRKRFDLDPEGLREFFELDRVLVDGVFAAAHGLYGLRFEPRPDLPGYSRGVRVFEVFDEDGPVGSYLFDPWARPAKRGGAWMSSFVEQSRLLGQRPVVVNCLNVAEPPAGAPALLTPDEVVTLFHEFGHTVHGLLSDVRYPQFSGTSVPRDFVEFPSQVNEMWAFDPDVLVGYARHVETGAVLPVATAEALRAAERSGQGFATTEYLAASLLDQAWHGLGAVDAAAVTDVEEFEAAALRAAGVDVPAVPPRYRSGYFAHVFAGGYAAAYYAYIWSEVLDADTVEWFTENGGLTRANGERFRRGLLARGGSVDPLQAYREVRGRDARIEPLLRRRGLAAVG</sequence>
<evidence type="ECO:0000256" key="1">
    <source>
        <dbReference type="ARBA" id="ARBA00006040"/>
    </source>
</evidence>
<keyword evidence="3 7" id="KW-0479">Metal-binding</keyword>
<reference evidence="9 10" key="1">
    <citation type="submission" date="2024-09" db="EMBL/GenBank/DDBJ databases">
        <authorList>
            <person name="Sun Q."/>
            <person name="Mori K."/>
        </authorList>
    </citation>
    <scope>NUCLEOTIDE SEQUENCE [LARGE SCALE GENOMIC DNA]</scope>
    <source>
        <strain evidence="9 10">TISTR 1856</strain>
    </source>
</reference>
<evidence type="ECO:0000313" key="10">
    <source>
        <dbReference type="Proteomes" id="UP001589748"/>
    </source>
</evidence>
<dbReference type="SUPFAM" id="SSF55486">
    <property type="entry name" value="Metalloproteases ('zincins'), catalytic domain"/>
    <property type="match status" value="1"/>
</dbReference>
<dbReference type="RefSeq" id="WP_380136902.1">
    <property type="nucleotide sequence ID" value="NZ_JBHLUI010000008.1"/>
</dbReference>
<dbReference type="PANTHER" id="PTHR43660:SF1">
    <property type="entry name" value="DIPEPTIDYL CARBOXYPEPTIDASE"/>
    <property type="match status" value="1"/>
</dbReference>
<keyword evidence="5 7" id="KW-0862">Zinc</keyword>
<dbReference type="Pfam" id="PF01432">
    <property type="entry name" value="Peptidase_M3"/>
    <property type="match status" value="1"/>
</dbReference>
<dbReference type="InterPro" id="IPR024079">
    <property type="entry name" value="MetalloPept_cat_dom_sf"/>
</dbReference>
<gene>
    <name evidence="9" type="ORF">ACFFVI_15975</name>
</gene>
<keyword evidence="6 7" id="KW-0482">Metalloprotease</keyword>
<dbReference type="CDD" id="cd06456">
    <property type="entry name" value="M3A_DCP"/>
    <property type="match status" value="1"/>
</dbReference>
<protein>
    <submittedName>
        <fullName evidence="9">M3 family metallopeptidase</fullName>
    </submittedName>
</protein>
<comment type="similarity">
    <text evidence="1 7">Belongs to the peptidase M3 family.</text>
</comment>
<evidence type="ECO:0000256" key="6">
    <source>
        <dbReference type="ARBA" id="ARBA00023049"/>
    </source>
</evidence>
<organism evidence="9 10">
    <name type="scientific">Kineococcus gynurae</name>
    <dbReference type="NCBI Taxonomy" id="452979"/>
    <lineage>
        <taxon>Bacteria</taxon>
        <taxon>Bacillati</taxon>
        <taxon>Actinomycetota</taxon>
        <taxon>Actinomycetes</taxon>
        <taxon>Kineosporiales</taxon>
        <taxon>Kineosporiaceae</taxon>
        <taxon>Kineococcus</taxon>
    </lineage>
</organism>
<dbReference type="Gene3D" id="1.10.1370.40">
    <property type="match status" value="1"/>
</dbReference>
<dbReference type="EMBL" id="JBHMDM010000007">
    <property type="protein sequence ID" value="MFB9378466.1"/>
    <property type="molecule type" value="Genomic_DNA"/>
</dbReference>
<dbReference type="InterPro" id="IPR001567">
    <property type="entry name" value="Pept_M3A_M3B_dom"/>
</dbReference>
<dbReference type="Proteomes" id="UP001589748">
    <property type="component" value="Unassembled WGS sequence"/>
</dbReference>
<dbReference type="InterPro" id="IPR024077">
    <property type="entry name" value="Neurolysin/TOP_dom2"/>
</dbReference>
<dbReference type="PANTHER" id="PTHR43660">
    <property type="entry name" value="DIPEPTIDYL CARBOXYPEPTIDASE"/>
    <property type="match status" value="1"/>
</dbReference>
<evidence type="ECO:0000313" key="9">
    <source>
        <dbReference type="EMBL" id="MFB9378466.1"/>
    </source>
</evidence>
<keyword evidence="2 7" id="KW-0645">Protease</keyword>
<evidence type="ECO:0000256" key="2">
    <source>
        <dbReference type="ARBA" id="ARBA00022670"/>
    </source>
</evidence>
<dbReference type="InterPro" id="IPR045090">
    <property type="entry name" value="Pept_M3A_M3B"/>
</dbReference>
<name>A0ABV5LWJ2_9ACTN</name>
<evidence type="ECO:0000256" key="5">
    <source>
        <dbReference type="ARBA" id="ARBA00022833"/>
    </source>
</evidence>
<evidence type="ECO:0000256" key="7">
    <source>
        <dbReference type="RuleBase" id="RU003435"/>
    </source>
</evidence>
<proteinExistence type="inferred from homology"/>
<dbReference type="Gene3D" id="1.10.1370.10">
    <property type="entry name" value="Neurolysin, domain 3"/>
    <property type="match status" value="1"/>
</dbReference>
<comment type="caution">
    <text evidence="9">The sequence shown here is derived from an EMBL/GenBank/DDBJ whole genome shotgun (WGS) entry which is preliminary data.</text>
</comment>
<evidence type="ECO:0000259" key="8">
    <source>
        <dbReference type="Pfam" id="PF01432"/>
    </source>
</evidence>
<feature type="domain" description="Peptidase M3A/M3B catalytic" evidence="8">
    <location>
        <begin position="236"/>
        <end position="682"/>
    </location>
</feature>
<dbReference type="Gene3D" id="3.40.390.10">
    <property type="entry name" value="Collagenase (Catalytic Domain)"/>
    <property type="match status" value="1"/>
</dbReference>
<comment type="cofactor">
    <cofactor evidence="7">
        <name>Zn(2+)</name>
        <dbReference type="ChEBI" id="CHEBI:29105"/>
    </cofactor>
    <text evidence="7">Binds 1 zinc ion.</text>
</comment>
<evidence type="ECO:0000256" key="4">
    <source>
        <dbReference type="ARBA" id="ARBA00022801"/>
    </source>
</evidence>
<dbReference type="InterPro" id="IPR034005">
    <property type="entry name" value="M3A_DCP"/>
</dbReference>
<keyword evidence="10" id="KW-1185">Reference proteome</keyword>
<keyword evidence="4 7" id="KW-0378">Hydrolase</keyword>